<gene>
    <name evidence="1" type="ORF">BLL42_01950</name>
</gene>
<accession>A0A1J0EFH6</accession>
<evidence type="ECO:0000313" key="2">
    <source>
        <dbReference type="Proteomes" id="UP000182567"/>
    </source>
</evidence>
<dbReference type="OrthoDB" id="983041at2"/>
<proteinExistence type="predicted"/>
<dbReference type="EMBL" id="CP017886">
    <property type="protein sequence ID" value="APC14556.1"/>
    <property type="molecule type" value="Genomic_DNA"/>
</dbReference>
<dbReference type="GeneID" id="46906967"/>
<evidence type="ECO:0000313" key="1">
    <source>
        <dbReference type="EMBL" id="APC14556.1"/>
    </source>
</evidence>
<protein>
    <submittedName>
        <fullName evidence="1">Uncharacterized protein</fullName>
    </submittedName>
</protein>
<reference evidence="2" key="1">
    <citation type="submission" date="2016-10" db="EMBL/GenBank/DDBJ databases">
        <title>Pseudomonas frederiksbergensis ERGS4:02 complete genome.</title>
        <authorList>
            <person name="Kumar R."/>
            <person name="Acharya V."/>
            <person name="Singh D."/>
        </authorList>
    </citation>
    <scope>NUCLEOTIDE SEQUENCE [LARGE SCALE GENOMIC DNA]</scope>
    <source>
        <strain evidence="2">ERGS4:02</strain>
    </source>
</reference>
<organism evidence="1 2">
    <name type="scientific">Pseudomonas frederiksbergensis</name>
    <dbReference type="NCBI Taxonomy" id="104087"/>
    <lineage>
        <taxon>Bacteria</taxon>
        <taxon>Pseudomonadati</taxon>
        <taxon>Pseudomonadota</taxon>
        <taxon>Gammaproteobacteria</taxon>
        <taxon>Pseudomonadales</taxon>
        <taxon>Pseudomonadaceae</taxon>
        <taxon>Pseudomonas</taxon>
    </lineage>
</organism>
<dbReference type="RefSeq" id="WP_071550556.1">
    <property type="nucleotide sequence ID" value="NZ_CP017886.1"/>
</dbReference>
<dbReference type="Proteomes" id="UP000182567">
    <property type="component" value="Chromosome"/>
</dbReference>
<dbReference type="AlphaFoldDB" id="A0A1J0EFH6"/>
<name>A0A1J0EFH6_9PSED</name>
<sequence>MNQPLITAIAAMRDAAEHEAPTMFWSEAMEHVAVLLEHVQNSSSATESLQAVRIATAEGRLPEAIQHLHQVLHCLQAQSSEHVIRLADLLVTYEAALLVKPFLWLEIGYNRISGWMITVYDKAGGFERVVVQVAGLRTDDTCQSAAQQLRALIKEEHHV</sequence>